<comment type="subcellular location">
    <subcellularLocation>
        <location evidence="1">Chromosome</location>
    </subcellularLocation>
</comment>
<dbReference type="SMART" id="SM00968">
    <property type="entry name" value="SMC_hinge"/>
    <property type="match status" value="1"/>
</dbReference>
<dbReference type="Pfam" id="PF26196">
    <property type="entry name" value="Ig_SMCHD1_4th"/>
    <property type="match status" value="1"/>
</dbReference>
<dbReference type="InterPro" id="IPR058612">
    <property type="entry name" value="Ig_SMCHD1_2nd"/>
</dbReference>
<dbReference type="PANTHER" id="PTHR22640:SF2">
    <property type="entry name" value="STRUCTURAL MAINTENANCE OF CHROMOSOMES FLEXIBLE HINGE DOMAIN-CONTAINING PROTEIN 1"/>
    <property type="match status" value="1"/>
</dbReference>
<feature type="compositionally biased region" description="Polar residues" evidence="3">
    <location>
        <begin position="1943"/>
        <end position="1953"/>
    </location>
</feature>
<dbReference type="InterPro" id="IPR058614">
    <property type="entry name" value="Ig_SMCHD1_5th"/>
</dbReference>
<evidence type="ECO:0000259" key="4">
    <source>
        <dbReference type="SMART" id="SM00968"/>
    </source>
</evidence>
<dbReference type="EMBL" id="JAFHDT010000001">
    <property type="protein sequence ID" value="KAI7814195.1"/>
    <property type="molecule type" value="Genomic_DNA"/>
</dbReference>
<dbReference type="InterPro" id="IPR058616">
    <property type="entry name" value="Ig_SMCHD1_8th"/>
</dbReference>
<reference evidence="5" key="1">
    <citation type="submission" date="2021-02" db="EMBL/GenBank/DDBJ databases">
        <title>Comparative genomics reveals that relaxation of natural selection precedes convergent phenotypic evolution of cavefish.</title>
        <authorList>
            <person name="Peng Z."/>
        </authorList>
    </citation>
    <scope>NUCLEOTIDE SEQUENCE</scope>
    <source>
        <tissue evidence="5">Muscle</tissue>
    </source>
</reference>
<dbReference type="Pfam" id="PF26201">
    <property type="entry name" value="Ig_SMCHD1_7th"/>
    <property type="match status" value="1"/>
</dbReference>
<dbReference type="Proteomes" id="UP001059041">
    <property type="component" value="Linkage Group LG1"/>
</dbReference>
<organism evidence="5 6">
    <name type="scientific">Triplophysa rosa</name>
    <name type="common">Cave loach</name>
    <dbReference type="NCBI Taxonomy" id="992332"/>
    <lineage>
        <taxon>Eukaryota</taxon>
        <taxon>Metazoa</taxon>
        <taxon>Chordata</taxon>
        <taxon>Craniata</taxon>
        <taxon>Vertebrata</taxon>
        <taxon>Euteleostomi</taxon>
        <taxon>Actinopterygii</taxon>
        <taxon>Neopterygii</taxon>
        <taxon>Teleostei</taxon>
        <taxon>Ostariophysi</taxon>
        <taxon>Cypriniformes</taxon>
        <taxon>Nemacheilidae</taxon>
        <taxon>Triplophysa</taxon>
    </lineage>
</organism>
<dbReference type="InterPro" id="IPR038892">
    <property type="entry name" value="SMCHD1"/>
</dbReference>
<evidence type="ECO:0000256" key="3">
    <source>
        <dbReference type="SAM" id="MobiDB-lite"/>
    </source>
</evidence>
<dbReference type="SUPFAM" id="SSF55874">
    <property type="entry name" value="ATPase domain of HSP90 chaperone/DNA topoisomerase II/histidine kinase"/>
    <property type="match status" value="1"/>
</dbReference>
<dbReference type="Pfam" id="PF06470">
    <property type="entry name" value="SMC_hinge"/>
    <property type="match status" value="1"/>
</dbReference>
<dbReference type="InterPro" id="IPR036277">
    <property type="entry name" value="SMC_hinge_sf"/>
</dbReference>
<dbReference type="Pfam" id="PF26195">
    <property type="entry name" value="Ig_SMCHD1_2nd"/>
    <property type="match status" value="1"/>
</dbReference>
<dbReference type="Pfam" id="PF22899">
    <property type="entry name" value="SMCHD1_S5"/>
    <property type="match status" value="1"/>
</dbReference>
<dbReference type="Pfam" id="PF13589">
    <property type="entry name" value="HATPase_c_3"/>
    <property type="match status" value="1"/>
</dbReference>
<dbReference type="Gene3D" id="3.30.565.10">
    <property type="entry name" value="Histidine kinase-like ATPase, C-terminal domain"/>
    <property type="match status" value="1"/>
</dbReference>
<dbReference type="OrthoDB" id="10036779at2759"/>
<dbReference type="GO" id="GO:0005524">
    <property type="term" value="F:ATP binding"/>
    <property type="evidence" value="ECO:0007669"/>
    <property type="project" value="InterPro"/>
</dbReference>
<evidence type="ECO:0000313" key="5">
    <source>
        <dbReference type="EMBL" id="KAI7814195.1"/>
    </source>
</evidence>
<dbReference type="InterPro" id="IPR010935">
    <property type="entry name" value="SMC_hinge"/>
</dbReference>
<gene>
    <name evidence="5" type="ORF">IRJ41_009842</name>
</gene>
<dbReference type="GO" id="GO:0006302">
    <property type="term" value="P:double-strand break repair"/>
    <property type="evidence" value="ECO:0007669"/>
    <property type="project" value="InterPro"/>
</dbReference>
<dbReference type="InterPro" id="IPR058611">
    <property type="entry name" value="Ig_SMCHD1_1st"/>
</dbReference>
<dbReference type="Pfam" id="PF26199">
    <property type="entry name" value="Ig_SMCHD1_8th"/>
    <property type="match status" value="1"/>
</dbReference>
<dbReference type="InterPro" id="IPR058613">
    <property type="entry name" value="Ig_SMCHD1_4th"/>
</dbReference>
<keyword evidence="2" id="KW-0158">Chromosome</keyword>
<feature type="compositionally biased region" description="Basic residues" evidence="3">
    <location>
        <begin position="1972"/>
        <end position="1983"/>
    </location>
</feature>
<dbReference type="Pfam" id="PF26194">
    <property type="entry name" value="Ig_SMCHD1_1st"/>
    <property type="match status" value="1"/>
</dbReference>
<dbReference type="InterPro" id="IPR055109">
    <property type="entry name" value="SMCHD1_S5"/>
</dbReference>
<dbReference type="Pfam" id="PF26198">
    <property type="entry name" value="Ig_SMCHD1_6th"/>
    <property type="match status" value="1"/>
</dbReference>
<dbReference type="GO" id="GO:0005694">
    <property type="term" value="C:chromosome"/>
    <property type="evidence" value="ECO:0007669"/>
    <property type="project" value="UniProtKB-SubCell"/>
</dbReference>
<feature type="region of interest" description="Disordered" evidence="3">
    <location>
        <begin position="1943"/>
        <end position="1983"/>
    </location>
</feature>
<comment type="caution">
    <text evidence="5">The sequence shown here is derived from an EMBL/GenBank/DDBJ whole genome shotgun (WGS) entry which is preliminary data.</text>
</comment>
<evidence type="ECO:0000256" key="2">
    <source>
        <dbReference type="ARBA" id="ARBA00022454"/>
    </source>
</evidence>
<name>A0A9W8CBL5_TRIRA</name>
<feature type="domain" description="SMC hinge" evidence="4">
    <location>
        <begin position="1706"/>
        <end position="1830"/>
    </location>
</feature>
<dbReference type="PANTHER" id="PTHR22640">
    <property type="entry name" value="STRUCTURAL MAINTENANCE OF CHROMOSOMES FLEXIBLE HINGE DOMAIN-CONTAINING PROTEIN 1"/>
    <property type="match status" value="1"/>
</dbReference>
<dbReference type="SUPFAM" id="SSF75553">
    <property type="entry name" value="Smc hinge domain"/>
    <property type="match status" value="1"/>
</dbReference>
<dbReference type="InterPro" id="IPR058615">
    <property type="entry name" value="Ig_SMCHD1_6th"/>
</dbReference>
<sequence>MAEAGAGNEPGHRDKTHQRSILVFDCRPDSSAEAPRAIDVAGMDYGSFLQAVRREFSLSKNETFVISTTDRRQVDKELYNELLDGKTLHLLQSVDQELSVATQERIDYLPHYHTLVQCGMYEYYASEGQKALPYAFAELIDNALSATANNTGKRIIEIRLLFDEAQGGPAVVVMDNGCGMTSQQLNNWAVYRLSKFIRNNRVSEGDHTSYVRPKAVPRSLNSDISYFGVGGKQAVFYIGHSVRMISKPTGSPDVHEFIMSKEDFERKEKNREHIYSGFIRNRKPGDCTHLNVSDEQFLRSIVLEEEGKESFTAVVITGVQPEHVTYLKQYFHLWTRELAHTYHYYIHGIDGNNKTQPQRTGPVSNIDIQISLFERSTRMPRVINLREVDNDMQTLYVNSSVSTFEFKATGAEDSLVEGMIRYHPFLFDRETYPVDPYSASASGEDEDEDCVVLNPEGQGKRLIFECFWNGRLIPYTTVSEFEWCVRPKNGAAVPLECYNRISGVLFANDRFQVSTNKLTFMDLELRLRDKETIFTRVHNGQEQRVKIQREFINWLKECHERFDKQVMFQGFLGVMTRTDVTTKRLQSPWAKFKSMKWDGKTYTKGQYVKSVRKLPVMFGSIVQFLLYGDYEGDVYATGGHVQIALEPKELYGEEKIIPISNIDRQATSASIEKNIEEEFAKLPDRLRLTWPEGNPWVDEDVRPAGAPMGPIQVEILNKKGESMSRLPLAGNAKKLSINLKVVWHSPKGDVQTNSHIGVHSAKWEYWFRTMENFSKLGNYTLHLQAMISDSSANEWAGERLPHYTLNFTIKEGEAVAFVLGVISSPVQIGVPFTVPLDFRDEFDYPTQPPTDIKPQLECSSLELSFDGMAFGCMCAIKDVKAKGKLSRHSKMHTVKVHIPGLKQSVQSFQIAVQPGPPHNLVVFPEGDDVISVENGNPANIRVEVHDEYHNITTHPKLTVRYQLLGAPDLPVDVVDCSHTGSGVLLAKPLQLKNVHAQQTYTAKFNIPNHKTVACVERKLRVLPSSRVARLEVYRQEEGSDVMVLQNSEAIDWTAGDTLGSLNFRLYDEGDRLVSLPPKLTNKIKVNWTAEVNADELSKGKLPSLCVPTQAQREHFYSVSFHDQHIVSTSFIIVTRPDEPETLRVTLSESAVQMGETLSGTIYVEEIDQFGNKTDRLSAESVKGLTVSADDLDEAALLIDWQASTAQLSVCGVRFASGPPGPRELCFKYQNMEKFVRIKVTAGPPARLVLLEKPEMPVQVLNGHGLETPITLQLCDEWGNPSPDQRINIVMKTLSPQLKVKSSVSSQPVDVEGKASFILEKINGPKGEHQLEFRGSFSRNSISGPVVTLNVIPDPNIPFTLNIEYDRNATLCAGDIFPVFTVGVLSEEGGPVRNICPASLSMLLWQGLAVGSRPSSDASTLKCSKRQDSETDGYFCFRDKQIPELAGKYAVQFVLALDKTKYRWSQQIAINVVPNKPAKLAPEVPPSTPVVSNGNTRVNRTLLDSLCLKIMDNYNNTADEGLEGQVFVTVTGTGDMEVPRFENGDESVTYSLNNGEAHITDLAILENSPGVDGAEYVLHFQPELKMSSATITSYSLTFRFCNDAERQKIMSTLSKKKDRLSQTILMYRDIFDTNEQLISELKCQVRDATNKLCELKPEMIKNGLIMSELTTVAAIENEINGKKAILTTMENQHRRRCTIPDPFKGSPDVLGKVAHLAQVEDDDAAKVISWHILGDMDCVVTETTAAAKRIYNDTHGRQQVIPLETVFWRPNNRPLPHIKNGSPLFGPLGNPVFVKDLLIFPQHVESCNKVFTSLLGDTILVDDLDSANHYRRGVVQNKIQCPTILTRQGERIRSNGKFGGLQNKAPSIEKLRGQVFGAPLPKDHNSTRTQIELLQQYLGAMQKAANVQSDYNGHLQYLQSPEMEQKQRELRQQEDELRDIEKTLASTLEGTSGPVTVKRSLEPETPEPSIPSKRSRRKTQKLDS</sequence>
<dbReference type="Pfam" id="PF26197">
    <property type="entry name" value="Ig_SMCHD1_5th"/>
    <property type="match status" value="1"/>
</dbReference>
<dbReference type="InterPro" id="IPR036890">
    <property type="entry name" value="HATPase_C_sf"/>
</dbReference>
<accession>A0A9W8CBL5</accession>
<evidence type="ECO:0000313" key="6">
    <source>
        <dbReference type="Proteomes" id="UP001059041"/>
    </source>
</evidence>
<dbReference type="InterPro" id="IPR058617">
    <property type="entry name" value="Ig_SMCHD1_7th"/>
</dbReference>
<dbReference type="GO" id="GO:0051276">
    <property type="term" value="P:chromosome organization"/>
    <property type="evidence" value="ECO:0007669"/>
    <property type="project" value="InterPro"/>
</dbReference>
<evidence type="ECO:0000256" key="1">
    <source>
        <dbReference type="ARBA" id="ARBA00004286"/>
    </source>
</evidence>
<protein>
    <recommendedName>
        <fullName evidence="4">SMC hinge domain-containing protein</fullName>
    </recommendedName>
</protein>
<proteinExistence type="predicted"/>
<keyword evidence="6" id="KW-1185">Reference proteome</keyword>